<evidence type="ECO:0000313" key="2">
    <source>
        <dbReference type="EMBL" id="RNL77370.1"/>
    </source>
</evidence>
<keyword evidence="3" id="KW-1185">Reference proteome</keyword>
<evidence type="ECO:0000256" key="1">
    <source>
        <dbReference type="SAM" id="Phobius"/>
    </source>
</evidence>
<gene>
    <name evidence="2" type="ORF">ED312_21115</name>
</gene>
<organism evidence="2 3">
    <name type="scientific">Sinomicrobium pectinilyticum</name>
    <dbReference type="NCBI Taxonomy" id="1084421"/>
    <lineage>
        <taxon>Bacteria</taxon>
        <taxon>Pseudomonadati</taxon>
        <taxon>Bacteroidota</taxon>
        <taxon>Flavobacteriia</taxon>
        <taxon>Flavobacteriales</taxon>
        <taxon>Flavobacteriaceae</taxon>
        <taxon>Sinomicrobium</taxon>
    </lineage>
</organism>
<evidence type="ECO:0000313" key="3">
    <source>
        <dbReference type="Proteomes" id="UP000267469"/>
    </source>
</evidence>
<dbReference type="OrthoDB" id="1191002at2"/>
<keyword evidence="1" id="KW-0472">Membrane</keyword>
<dbReference type="RefSeq" id="WP_123218008.1">
    <property type="nucleotide sequence ID" value="NZ_RJTM01000162.1"/>
</dbReference>
<protein>
    <recommendedName>
        <fullName evidence="4">TonB C-terminal domain-containing protein</fullName>
    </recommendedName>
</protein>
<name>A0A3N0DNZ6_SINP1</name>
<keyword evidence="1" id="KW-0812">Transmembrane</keyword>
<evidence type="ECO:0008006" key="4">
    <source>
        <dbReference type="Google" id="ProtNLM"/>
    </source>
</evidence>
<dbReference type="Proteomes" id="UP000267469">
    <property type="component" value="Unassembled WGS sequence"/>
</dbReference>
<accession>A0A3N0DNZ6</accession>
<feature type="transmembrane region" description="Helical" evidence="1">
    <location>
        <begin position="20"/>
        <end position="37"/>
    </location>
</feature>
<reference evidence="2 3" key="1">
    <citation type="submission" date="2018-10" db="EMBL/GenBank/DDBJ databases">
        <title>Sinomicrobium pectinilyticum sp. nov., a pectinase-producing bacterium isolated from alkaline and saline soil, and emended description of the genus Sinomicrobium.</title>
        <authorList>
            <person name="Cheng B."/>
            <person name="Li C."/>
            <person name="Lai Q."/>
            <person name="Du M."/>
            <person name="Shao Z."/>
            <person name="Xu P."/>
            <person name="Yang C."/>
        </authorList>
    </citation>
    <scope>NUCLEOTIDE SEQUENCE [LARGE SCALE GENOMIC DNA]</scope>
    <source>
        <strain evidence="2 3">5DNS001</strain>
    </source>
</reference>
<sequence>MRRSEGFFFCKFQTGFKIAVFLRILSAIVLFAGMLACNNRGQREKPSTDKLVEDEIRNINWNEVDQYPLFGTCDETAAKVQQKACFEETFVRYLYAGIEDQQVVMHGSVDDTIYVRFLISGTGKISVAEIEQKEKWEKHVPALDSIVETSLQKMPPLHPALKRNIPVATKYRLPVVLQSAAVSSPGQMH</sequence>
<comment type="caution">
    <text evidence="2">The sequence shown here is derived from an EMBL/GenBank/DDBJ whole genome shotgun (WGS) entry which is preliminary data.</text>
</comment>
<proteinExistence type="predicted"/>
<dbReference type="AlphaFoldDB" id="A0A3N0DNZ6"/>
<dbReference type="EMBL" id="RJTM01000162">
    <property type="protein sequence ID" value="RNL77370.1"/>
    <property type="molecule type" value="Genomic_DNA"/>
</dbReference>
<keyword evidence="1" id="KW-1133">Transmembrane helix</keyword>